<dbReference type="EMBL" id="PZQS01000008">
    <property type="protein sequence ID" value="PVD25906.1"/>
    <property type="molecule type" value="Genomic_DNA"/>
</dbReference>
<comment type="caution">
    <text evidence="2">The sequence shown here is derived from an EMBL/GenBank/DDBJ whole genome shotgun (WGS) entry which is preliminary data.</text>
</comment>
<sequence>MSRASAKVENDPWLPLPESSAAITAPPVDPLRQLIDSERYIESLEKKLIRIKGKCYKAPSSADIINSLALFRDDQMRRFMAKESDVSLSSTITPQDTSSSYIQRRLHPERQAINVDELFELLKDDELARLKDEQNADKEVLQDGDTHDMQ</sequence>
<evidence type="ECO:0000313" key="2">
    <source>
        <dbReference type="EMBL" id="PVD25906.1"/>
    </source>
</evidence>
<reference evidence="2 3" key="1">
    <citation type="submission" date="2018-04" db="EMBL/GenBank/DDBJ databases">
        <title>The genome of golden apple snail Pomacea canaliculata provides insight into stress tolerance and invasive adaptation.</title>
        <authorList>
            <person name="Liu C."/>
            <person name="Liu B."/>
            <person name="Ren Y."/>
            <person name="Zhang Y."/>
            <person name="Wang H."/>
            <person name="Li S."/>
            <person name="Jiang F."/>
            <person name="Yin L."/>
            <person name="Zhang G."/>
            <person name="Qian W."/>
            <person name="Fan W."/>
        </authorList>
    </citation>
    <scope>NUCLEOTIDE SEQUENCE [LARGE SCALE GENOMIC DNA]</scope>
    <source>
        <strain evidence="2">SZHN2017</strain>
        <tissue evidence="2">Muscle</tissue>
    </source>
</reference>
<evidence type="ECO:0000313" key="3">
    <source>
        <dbReference type="Proteomes" id="UP000245119"/>
    </source>
</evidence>
<keyword evidence="3" id="KW-1185">Reference proteome</keyword>
<name>A0A2T7NXL9_POMCA</name>
<feature type="region of interest" description="Disordered" evidence="1">
    <location>
        <begin position="1"/>
        <end position="21"/>
    </location>
</feature>
<accession>A0A2T7NXL9</accession>
<evidence type="ECO:0000256" key="1">
    <source>
        <dbReference type="SAM" id="MobiDB-lite"/>
    </source>
</evidence>
<dbReference type="GO" id="GO:0044782">
    <property type="term" value="P:cilium organization"/>
    <property type="evidence" value="ECO:0007669"/>
    <property type="project" value="TreeGrafter"/>
</dbReference>
<proteinExistence type="predicted"/>
<dbReference type="PANTHER" id="PTHR31800">
    <property type="entry name" value="COILED-COIL DOMAIN-CONTAINING PROTEIN 32"/>
    <property type="match status" value="1"/>
</dbReference>
<dbReference type="OrthoDB" id="5982503at2759"/>
<dbReference type="OMA" id="EARQDHT"/>
<protein>
    <submittedName>
        <fullName evidence="2">Uncharacterized protein</fullName>
    </submittedName>
</protein>
<dbReference type="InterPro" id="IPR028039">
    <property type="entry name" value="CCDC32"/>
</dbReference>
<gene>
    <name evidence="2" type="ORF">C0Q70_13570</name>
</gene>
<dbReference type="PANTHER" id="PTHR31800:SF1">
    <property type="entry name" value="COILED-COIL DOMAIN-CONTAINING PROTEIN 32"/>
    <property type="match status" value="1"/>
</dbReference>
<organism evidence="2 3">
    <name type="scientific">Pomacea canaliculata</name>
    <name type="common">Golden apple snail</name>
    <dbReference type="NCBI Taxonomy" id="400727"/>
    <lineage>
        <taxon>Eukaryota</taxon>
        <taxon>Metazoa</taxon>
        <taxon>Spiralia</taxon>
        <taxon>Lophotrochozoa</taxon>
        <taxon>Mollusca</taxon>
        <taxon>Gastropoda</taxon>
        <taxon>Caenogastropoda</taxon>
        <taxon>Architaenioglossa</taxon>
        <taxon>Ampullarioidea</taxon>
        <taxon>Ampullariidae</taxon>
        <taxon>Pomacea</taxon>
    </lineage>
</organism>
<dbReference type="Proteomes" id="UP000245119">
    <property type="component" value="Linkage Group LG8"/>
</dbReference>
<feature type="compositionally biased region" description="Basic and acidic residues" evidence="1">
    <location>
        <begin position="1"/>
        <end position="10"/>
    </location>
</feature>
<dbReference type="AlphaFoldDB" id="A0A2T7NXL9"/>
<dbReference type="Pfam" id="PF14989">
    <property type="entry name" value="CCDC32"/>
    <property type="match status" value="1"/>
</dbReference>